<comment type="cofactor">
    <cofactor evidence="2 8">
        <name>pyridoxal 5'-phosphate</name>
        <dbReference type="ChEBI" id="CHEBI:597326"/>
    </cofactor>
</comment>
<evidence type="ECO:0000256" key="2">
    <source>
        <dbReference type="ARBA" id="ARBA00001933"/>
    </source>
</evidence>
<dbReference type="InterPro" id="IPR015422">
    <property type="entry name" value="PyrdxlP-dep_Trfase_small"/>
</dbReference>
<proteinExistence type="inferred from homology"/>
<dbReference type="NCBIfam" id="TIGR00713">
    <property type="entry name" value="hemL"/>
    <property type="match status" value="1"/>
</dbReference>
<dbReference type="Proteomes" id="UP001232973">
    <property type="component" value="Unassembled WGS sequence"/>
</dbReference>
<reference evidence="9 10" key="1">
    <citation type="submission" date="2023-07" db="EMBL/GenBank/DDBJ databases">
        <title>Genomic Encyclopedia of Type Strains, Phase IV (KMG-IV): sequencing the most valuable type-strain genomes for metagenomic binning, comparative biology and taxonomic classification.</title>
        <authorList>
            <person name="Goeker M."/>
        </authorList>
    </citation>
    <scope>NUCLEOTIDE SEQUENCE [LARGE SCALE GENOMIC DNA]</scope>
    <source>
        <strain evidence="9 10">DSM 4006</strain>
    </source>
</reference>
<dbReference type="EMBL" id="JAUSTP010000001">
    <property type="protein sequence ID" value="MDQ0188293.1"/>
    <property type="molecule type" value="Genomic_DNA"/>
</dbReference>
<comment type="pathway">
    <text evidence="3">Porphyrin-containing compound metabolism; protoporphyrin-IX biosynthesis; 5-aminolevulinate from L-glutamyl-tRNA(Glu): step 2/2.</text>
</comment>
<dbReference type="Gene3D" id="3.90.1150.10">
    <property type="entry name" value="Aspartate Aminotransferase, domain 1"/>
    <property type="match status" value="1"/>
</dbReference>
<keyword evidence="8" id="KW-0963">Cytoplasm</keyword>
<name>A0ABT9XDC7_9BACL</name>
<evidence type="ECO:0000256" key="4">
    <source>
        <dbReference type="ARBA" id="ARBA00008981"/>
    </source>
</evidence>
<keyword evidence="10" id="KW-1185">Reference proteome</keyword>
<dbReference type="InterPro" id="IPR049704">
    <property type="entry name" value="Aminotrans_3_PPA_site"/>
</dbReference>
<organism evidence="9 10">
    <name type="scientific">Alicyclobacillus cycloheptanicus</name>
    <dbReference type="NCBI Taxonomy" id="1457"/>
    <lineage>
        <taxon>Bacteria</taxon>
        <taxon>Bacillati</taxon>
        <taxon>Bacillota</taxon>
        <taxon>Bacilli</taxon>
        <taxon>Bacillales</taxon>
        <taxon>Alicyclobacillaceae</taxon>
        <taxon>Alicyclobacillus</taxon>
    </lineage>
</organism>
<dbReference type="RefSeq" id="WP_307015598.1">
    <property type="nucleotide sequence ID" value="NZ_JAUANV010000005.1"/>
</dbReference>
<dbReference type="EC" id="5.4.3.8" evidence="8"/>
<evidence type="ECO:0000256" key="6">
    <source>
        <dbReference type="ARBA" id="ARBA00023235"/>
    </source>
</evidence>
<dbReference type="InterPro" id="IPR015424">
    <property type="entry name" value="PyrdxlP-dep_Trfase"/>
</dbReference>
<evidence type="ECO:0000256" key="8">
    <source>
        <dbReference type="HAMAP-Rule" id="MF_00375"/>
    </source>
</evidence>
<comment type="catalytic activity">
    <reaction evidence="1 8">
        <text>(S)-4-amino-5-oxopentanoate = 5-aminolevulinate</text>
        <dbReference type="Rhea" id="RHEA:14265"/>
        <dbReference type="ChEBI" id="CHEBI:57501"/>
        <dbReference type="ChEBI" id="CHEBI:356416"/>
        <dbReference type="EC" id="5.4.3.8"/>
    </reaction>
</comment>
<dbReference type="PROSITE" id="PS00600">
    <property type="entry name" value="AA_TRANSFER_CLASS_3"/>
    <property type="match status" value="1"/>
</dbReference>
<protein>
    <recommendedName>
        <fullName evidence="8">Glutamate-1-semialdehyde 2,1-aminomutase</fullName>
        <shortName evidence="8">GSA</shortName>
        <ecNumber evidence="8">5.4.3.8</ecNumber>
    </recommendedName>
    <alternativeName>
        <fullName evidence="8">Glutamate-1-semialdehyde aminotransferase</fullName>
        <shortName evidence="8">GSA-AT</shortName>
    </alternativeName>
</protein>
<dbReference type="InterPro" id="IPR004639">
    <property type="entry name" value="4pyrrol_synth_GluAld_NH2Trfase"/>
</dbReference>
<accession>A0ABT9XDC7</accession>
<keyword evidence="5 8" id="KW-0663">Pyridoxal phosphate</keyword>
<dbReference type="GO" id="GO:0042286">
    <property type="term" value="F:glutamate-1-semialdehyde 2,1-aminomutase activity"/>
    <property type="evidence" value="ECO:0007669"/>
    <property type="project" value="UniProtKB-EC"/>
</dbReference>
<evidence type="ECO:0000256" key="1">
    <source>
        <dbReference type="ARBA" id="ARBA00001579"/>
    </source>
</evidence>
<dbReference type="NCBIfam" id="NF000818">
    <property type="entry name" value="PRK00062.1"/>
    <property type="match status" value="1"/>
</dbReference>
<comment type="subunit">
    <text evidence="8">Homodimer.</text>
</comment>
<keyword evidence="7 8" id="KW-0627">Porphyrin biosynthesis</keyword>
<dbReference type="PANTHER" id="PTHR43713:SF3">
    <property type="entry name" value="GLUTAMATE-1-SEMIALDEHYDE 2,1-AMINOMUTASE 1, CHLOROPLASTIC-RELATED"/>
    <property type="match status" value="1"/>
</dbReference>
<keyword evidence="6 8" id="KW-0413">Isomerase</keyword>
<dbReference type="SUPFAM" id="SSF53383">
    <property type="entry name" value="PLP-dependent transferases"/>
    <property type="match status" value="1"/>
</dbReference>
<dbReference type="HAMAP" id="MF_00375">
    <property type="entry name" value="HemL_aminotrans_3"/>
    <property type="match status" value="1"/>
</dbReference>
<feature type="modified residue" description="N6-(pyridoxal phosphate)lysine" evidence="8">
    <location>
        <position position="269"/>
    </location>
</feature>
<comment type="similarity">
    <text evidence="4 8">Belongs to the class-III pyridoxal-phosphate-dependent aminotransferase family. HemL subfamily.</text>
</comment>
<evidence type="ECO:0000256" key="7">
    <source>
        <dbReference type="ARBA" id="ARBA00023244"/>
    </source>
</evidence>
<dbReference type="Pfam" id="PF00202">
    <property type="entry name" value="Aminotran_3"/>
    <property type="match status" value="1"/>
</dbReference>
<evidence type="ECO:0000256" key="5">
    <source>
        <dbReference type="ARBA" id="ARBA00022898"/>
    </source>
</evidence>
<evidence type="ECO:0000256" key="3">
    <source>
        <dbReference type="ARBA" id="ARBA00004819"/>
    </source>
</evidence>
<dbReference type="InterPro" id="IPR015421">
    <property type="entry name" value="PyrdxlP-dep_Trfase_major"/>
</dbReference>
<evidence type="ECO:0000313" key="10">
    <source>
        <dbReference type="Proteomes" id="UP001232973"/>
    </source>
</evidence>
<dbReference type="InterPro" id="IPR005814">
    <property type="entry name" value="Aminotrans_3"/>
</dbReference>
<evidence type="ECO:0000313" key="9">
    <source>
        <dbReference type="EMBL" id="MDQ0188293.1"/>
    </source>
</evidence>
<dbReference type="Gene3D" id="3.40.640.10">
    <property type="entry name" value="Type I PLP-dependent aspartate aminotransferase-like (Major domain)"/>
    <property type="match status" value="1"/>
</dbReference>
<gene>
    <name evidence="8" type="primary">hemL</name>
    <name evidence="9" type="ORF">J2S03_000097</name>
</gene>
<dbReference type="PANTHER" id="PTHR43713">
    <property type="entry name" value="GLUTAMATE-1-SEMIALDEHYDE 2,1-AMINOMUTASE"/>
    <property type="match status" value="1"/>
</dbReference>
<comment type="subcellular location">
    <subcellularLocation>
        <location evidence="8">Cytoplasm</location>
    </subcellularLocation>
</comment>
<sequence length="432" mass="45149">MTASRPKSESAFAQAKQVMPGGVNSPVRAFRAVGGSPFFADHGEGPYLYDIDGNRYIDYLLSWGPLIWGHAHPEIVRAVTEAAARGTSFGVPTELETEMAKQVIDLVPSMDVVRMVNSGTEATMSAIRLARAYTGRRYLVKFAGCYHGHADALLVKAGSGVATLGLPDSPGVPQETAQATLTLPYNDEAALRALFAARGEEIAAVIVEPVAGNMGCVPPVPGFLEALREVTRAAGALLIFDEVMTGFRVGLGGAQGRFGIDPDLTTLGKVIGAGLPVGAYGGKRDIMAAVAPEGPVYQAGTLSGNPLAMAGGLTSLRMLAEAAANGLYERLEAYGQRLADAFVAAGKKRGVPVSAHAIGGMFGLFFHGGPIRSADDTSQADKALYAKFFHALLDAGVSLAPSQLEAGFLSAVHTDDDIARTEEAITQAFDRL</sequence>
<dbReference type="CDD" id="cd00610">
    <property type="entry name" value="OAT_like"/>
    <property type="match status" value="1"/>
</dbReference>
<comment type="caution">
    <text evidence="9">The sequence shown here is derived from an EMBL/GenBank/DDBJ whole genome shotgun (WGS) entry which is preliminary data.</text>
</comment>